<dbReference type="STRING" id="6265.A0A0B2V2Y4"/>
<gene>
    <name evidence="2" type="ORF">Tcan_14504</name>
</gene>
<feature type="transmembrane region" description="Helical" evidence="1">
    <location>
        <begin position="33"/>
        <end position="53"/>
    </location>
</feature>
<feature type="transmembrane region" description="Helical" evidence="1">
    <location>
        <begin position="136"/>
        <end position="162"/>
    </location>
</feature>
<organism evidence="2 3">
    <name type="scientific">Toxocara canis</name>
    <name type="common">Canine roundworm</name>
    <dbReference type="NCBI Taxonomy" id="6265"/>
    <lineage>
        <taxon>Eukaryota</taxon>
        <taxon>Metazoa</taxon>
        <taxon>Ecdysozoa</taxon>
        <taxon>Nematoda</taxon>
        <taxon>Chromadorea</taxon>
        <taxon>Rhabditida</taxon>
        <taxon>Spirurina</taxon>
        <taxon>Ascaridomorpha</taxon>
        <taxon>Ascaridoidea</taxon>
        <taxon>Toxocaridae</taxon>
        <taxon>Toxocara</taxon>
    </lineage>
</organism>
<comment type="caution">
    <text evidence="2">The sequence shown here is derived from an EMBL/GenBank/DDBJ whole genome shotgun (WGS) entry which is preliminary data.</text>
</comment>
<evidence type="ECO:0008006" key="4">
    <source>
        <dbReference type="Google" id="ProtNLM"/>
    </source>
</evidence>
<keyword evidence="1" id="KW-0472">Membrane</keyword>
<dbReference type="Proteomes" id="UP000031036">
    <property type="component" value="Unassembled WGS sequence"/>
</dbReference>
<dbReference type="InterPro" id="IPR019428">
    <property type="entry name" value="7TM_GPCR_serpentine_rcpt_Str"/>
</dbReference>
<feature type="transmembrane region" description="Helical" evidence="1">
    <location>
        <begin position="182"/>
        <end position="203"/>
    </location>
</feature>
<dbReference type="EMBL" id="JPKZ01002233">
    <property type="protein sequence ID" value="KHN77776.1"/>
    <property type="molecule type" value="Genomic_DNA"/>
</dbReference>
<dbReference type="AlphaFoldDB" id="A0A0B2V2Y4"/>
<sequence length="377" mass="41945">MPLFFLSDTFELWLHCPSTTVNQSEVPDPGDDFYVYNFQGFIGFAAINVMSLLGTVLVINTHLTSALSVLPNLFVIYLALTTGINEIPEYRFIIIVQAFNEILYSATLSIIEMGVIQSPNGYEILEMGALAKVNEYAGVALHTFYSFLYIFNLFLTPTLFIYRYAVICSHYRLRQLFRPAGVVLLAAISIPLSACAAISTAVISSVSRNKTTDALFGSDNILIITVPKSVYDHNATSSAPINYKMFASGLSAILLTVLVFGGYAIVFITSKRIFAQLNAARIVQKTRRLQKQLAIVMILQALLPLIFIILPLAIILVLIHAQVTIGPYASFSSIAFNWQPCAQPYITLYFLSPFRRRVKAMLYFGRTDKNSKGTNTY</sequence>
<dbReference type="PANTHER" id="PTHR22943">
    <property type="entry name" value="7-TRANSMEMBRANE DOMAIN RECEPTOR C.ELEGANS"/>
    <property type="match status" value="1"/>
</dbReference>
<dbReference type="Pfam" id="PF10326">
    <property type="entry name" value="7TM_GPCR_Str"/>
    <property type="match status" value="1"/>
</dbReference>
<evidence type="ECO:0000313" key="3">
    <source>
        <dbReference type="Proteomes" id="UP000031036"/>
    </source>
</evidence>
<reference evidence="2 3" key="1">
    <citation type="submission" date="2014-11" db="EMBL/GenBank/DDBJ databases">
        <title>Genetic blueprint of the zoonotic pathogen Toxocara canis.</title>
        <authorList>
            <person name="Zhu X.-Q."/>
            <person name="Korhonen P.K."/>
            <person name="Cai H."/>
            <person name="Young N.D."/>
            <person name="Nejsum P."/>
            <person name="von Samson-Himmelstjerna G."/>
            <person name="Boag P.R."/>
            <person name="Tan P."/>
            <person name="Li Q."/>
            <person name="Min J."/>
            <person name="Yang Y."/>
            <person name="Wang X."/>
            <person name="Fang X."/>
            <person name="Hall R.S."/>
            <person name="Hofmann A."/>
            <person name="Sternberg P.W."/>
            <person name="Jex A.R."/>
            <person name="Gasser R.B."/>
        </authorList>
    </citation>
    <scope>NUCLEOTIDE SEQUENCE [LARGE SCALE GENOMIC DNA]</scope>
    <source>
        <strain evidence="2">PN_DK_2014</strain>
    </source>
</reference>
<keyword evidence="3" id="KW-1185">Reference proteome</keyword>
<dbReference type="SUPFAM" id="SSF81321">
    <property type="entry name" value="Family A G protein-coupled receptor-like"/>
    <property type="match status" value="1"/>
</dbReference>
<keyword evidence="1" id="KW-0812">Transmembrane</keyword>
<feature type="transmembrane region" description="Helical" evidence="1">
    <location>
        <begin position="331"/>
        <end position="351"/>
    </location>
</feature>
<feature type="transmembrane region" description="Helical" evidence="1">
    <location>
        <begin position="246"/>
        <end position="268"/>
    </location>
</feature>
<dbReference type="OrthoDB" id="5817397at2759"/>
<feature type="transmembrane region" description="Helical" evidence="1">
    <location>
        <begin position="293"/>
        <end position="319"/>
    </location>
</feature>
<dbReference type="PANTHER" id="PTHR22943:SF248">
    <property type="entry name" value="SEVEN TM RECEPTOR"/>
    <property type="match status" value="1"/>
</dbReference>
<protein>
    <recommendedName>
        <fullName evidence="4">G protein-coupled receptor</fullName>
    </recommendedName>
</protein>
<proteinExistence type="predicted"/>
<evidence type="ECO:0000313" key="2">
    <source>
        <dbReference type="EMBL" id="KHN77776.1"/>
    </source>
</evidence>
<name>A0A0B2V2Y4_TOXCA</name>
<evidence type="ECO:0000256" key="1">
    <source>
        <dbReference type="SAM" id="Phobius"/>
    </source>
</evidence>
<dbReference type="OMA" id="FLSCNIM"/>
<dbReference type="Gene3D" id="1.20.1070.10">
    <property type="entry name" value="Rhodopsin 7-helix transmembrane proteins"/>
    <property type="match status" value="1"/>
</dbReference>
<accession>A0A0B2V2Y4</accession>
<keyword evidence="1" id="KW-1133">Transmembrane helix</keyword>